<evidence type="ECO:0000313" key="1">
    <source>
        <dbReference type="EMBL" id="CCH42906.1"/>
    </source>
</evidence>
<reference evidence="1 2" key="1">
    <citation type="journal article" date="2012" name="Eukaryot. Cell">
        <title>Draft genome sequence of Wickerhamomyces ciferrii NRRL Y-1031 F-60-10.</title>
        <authorList>
            <person name="Schneider J."/>
            <person name="Andrea H."/>
            <person name="Blom J."/>
            <person name="Jaenicke S."/>
            <person name="Ruckert C."/>
            <person name="Schorsch C."/>
            <person name="Szczepanowski R."/>
            <person name="Farwick M."/>
            <person name="Goesmann A."/>
            <person name="Puhler A."/>
            <person name="Schaffer S."/>
            <person name="Tauch A."/>
            <person name="Kohler T."/>
            <person name="Brinkrolf K."/>
        </authorList>
    </citation>
    <scope>NUCLEOTIDE SEQUENCE [LARGE SCALE GENOMIC DNA]</scope>
    <source>
        <strain evidence="2">ATCC 14091 / BCRC 22168 / CBS 111 / JCM 3599 / NBRC 0793 / NRRL Y-1031 F-60-10</strain>
    </source>
</reference>
<dbReference type="HOGENOM" id="CLU_2086663_0_0_1"/>
<dbReference type="Proteomes" id="UP000009328">
    <property type="component" value="Unassembled WGS sequence"/>
</dbReference>
<evidence type="ECO:0000313" key="2">
    <source>
        <dbReference type="Proteomes" id="UP000009328"/>
    </source>
</evidence>
<dbReference type="AlphaFoldDB" id="K0KIU2"/>
<dbReference type="EMBL" id="CAIF01000057">
    <property type="protein sequence ID" value="CCH42906.1"/>
    <property type="molecule type" value="Genomic_DNA"/>
</dbReference>
<name>K0KIU2_WICCF</name>
<protein>
    <submittedName>
        <fullName evidence="1">Uncharacterized protein</fullName>
    </submittedName>
</protein>
<accession>K0KIU2</accession>
<keyword evidence="2" id="KW-1185">Reference proteome</keyword>
<gene>
    <name evidence="1" type="ORF">BN7_2452</name>
</gene>
<comment type="caution">
    <text evidence="1">The sequence shown here is derived from an EMBL/GenBank/DDBJ whole genome shotgun (WGS) entry which is preliminary data.</text>
</comment>
<dbReference type="InParanoid" id="K0KIU2"/>
<organism evidence="1 2">
    <name type="scientific">Wickerhamomyces ciferrii (strain ATCC 14091 / BCRC 22168 / CBS 111 / JCM 3599 / NBRC 0793 / NRRL Y-1031 F-60-10)</name>
    <name type="common">Yeast</name>
    <name type="synonym">Pichia ciferrii</name>
    <dbReference type="NCBI Taxonomy" id="1206466"/>
    <lineage>
        <taxon>Eukaryota</taxon>
        <taxon>Fungi</taxon>
        <taxon>Dikarya</taxon>
        <taxon>Ascomycota</taxon>
        <taxon>Saccharomycotina</taxon>
        <taxon>Saccharomycetes</taxon>
        <taxon>Phaffomycetales</taxon>
        <taxon>Wickerhamomycetaceae</taxon>
        <taxon>Wickerhamomyces</taxon>
    </lineage>
</organism>
<proteinExistence type="predicted"/>
<sequence>MSTELNNMDEFREALRDLSVTYVFVNFIGNTDKYPKSQKQNEKYEEIAVECESEKDRKFYKAYLDNYEIRPEPYVSYRMGDWDEVYVVGFHTDNEEAVLYANTEDEEAFDQLFCYHA</sequence>